<protein>
    <recommendedName>
        <fullName evidence="5">Ankyrin repeat domain-containing protein</fullName>
    </recommendedName>
</protein>
<evidence type="ECO:0000313" key="3">
    <source>
        <dbReference type="EMBL" id="GLS05838.1"/>
    </source>
</evidence>
<feature type="signal peptide" evidence="2">
    <location>
        <begin position="1"/>
        <end position="21"/>
    </location>
</feature>
<organism evidence="3 4">
    <name type="scientific">Chitiniphilus shinanonensis</name>
    <dbReference type="NCBI Taxonomy" id="553088"/>
    <lineage>
        <taxon>Bacteria</taxon>
        <taxon>Pseudomonadati</taxon>
        <taxon>Pseudomonadota</taxon>
        <taxon>Betaproteobacteria</taxon>
        <taxon>Neisseriales</taxon>
        <taxon>Chitinibacteraceae</taxon>
        <taxon>Chitiniphilus</taxon>
    </lineage>
</organism>
<keyword evidence="2" id="KW-0732">Signal</keyword>
<evidence type="ECO:0000313" key="4">
    <source>
        <dbReference type="Proteomes" id="UP001156836"/>
    </source>
</evidence>
<dbReference type="InterPro" id="IPR036770">
    <property type="entry name" value="Ankyrin_rpt-contain_sf"/>
</dbReference>
<dbReference type="EMBL" id="BSOZ01000068">
    <property type="protein sequence ID" value="GLS05838.1"/>
    <property type="molecule type" value="Genomic_DNA"/>
</dbReference>
<dbReference type="PROSITE" id="PS50088">
    <property type="entry name" value="ANK_REPEAT"/>
    <property type="match status" value="1"/>
</dbReference>
<feature type="chain" id="PRO_5046738796" description="Ankyrin repeat domain-containing protein" evidence="2">
    <location>
        <begin position="22"/>
        <end position="246"/>
    </location>
</feature>
<keyword evidence="4" id="KW-1185">Reference proteome</keyword>
<comment type="caution">
    <text evidence="3">The sequence shown here is derived from an EMBL/GenBank/DDBJ whole genome shotgun (WGS) entry which is preliminary data.</text>
</comment>
<dbReference type="PANTHER" id="PTHR24183:SF1">
    <property type="entry name" value="FIBRONECTIN TYPE 3 AND ANKYRIN REPEAT DOMAINS PROTEIN 1"/>
    <property type="match status" value="1"/>
</dbReference>
<reference evidence="4" key="1">
    <citation type="journal article" date="2019" name="Int. J. Syst. Evol. Microbiol.">
        <title>The Global Catalogue of Microorganisms (GCM) 10K type strain sequencing project: providing services to taxonomists for standard genome sequencing and annotation.</title>
        <authorList>
            <consortium name="The Broad Institute Genomics Platform"/>
            <consortium name="The Broad Institute Genome Sequencing Center for Infectious Disease"/>
            <person name="Wu L."/>
            <person name="Ma J."/>
        </authorList>
    </citation>
    <scope>NUCLEOTIDE SEQUENCE [LARGE SCALE GENOMIC DNA]</scope>
    <source>
        <strain evidence="4">NBRC 104970</strain>
    </source>
</reference>
<dbReference type="Gene3D" id="1.25.40.20">
    <property type="entry name" value="Ankyrin repeat-containing domain"/>
    <property type="match status" value="1"/>
</dbReference>
<sequence>MSSFKTLLCFVALQLCGPAISAAGELPPVLRPFCERVEIKPYSPPLKLGSRTDAVRYAIVAGEPTSRLRMLLQQNRRALDQKQGALGYTWLEMAAVVGNWPAAQELLKAGAKVDAPGWSGQTPFQGALAAGQFGIACQLLKAGARLPDAAQNPTLLPLVALNDDFRGAAVFADYLIRHGGYRVNATAFGTRDTALMIAAELGNQQLVEVLLARGADVSQKNSSGQTARDLAIAAGNQSIAQLLGKR</sequence>
<dbReference type="Proteomes" id="UP001156836">
    <property type="component" value="Unassembled WGS sequence"/>
</dbReference>
<dbReference type="InterPro" id="IPR002110">
    <property type="entry name" value="Ankyrin_rpt"/>
</dbReference>
<dbReference type="SMART" id="SM00248">
    <property type="entry name" value="ANK"/>
    <property type="match status" value="3"/>
</dbReference>
<gene>
    <name evidence="3" type="ORF">GCM10007860_29970</name>
</gene>
<accession>A0ABQ6C0X6</accession>
<dbReference type="PANTHER" id="PTHR24183">
    <property type="entry name" value="FIBRONECTIN TYPE 3 AND ANKYRIN REPEAT DOMAINS PROTEIN 1"/>
    <property type="match status" value="1"/>
</dbReference>
<dbReference type="SUPFAM" id="SSF48403">
    <property type="entry name" value="Ankyrin repeat"/>
    <property type="match status" value="1"/>
</dbReference>
<dbReference type="PROSITE" id="PS50297">
    <property type="entry name" value="ANK_REP_REGION"/>
    <property type="match status" value="1"/>
</dbReference>
<name>A0ABQ6C0X6_9NEIS</name>
<dbReference type="Pfam" id="PF12796">
    <property type="entry name" value="Ank_2"/>
    <property type="match status" value="1"/>
</dbReference>
<dbReference type="RefSeq" id="WP_157235764.1">
    <property type="nucleotide sequence ID" value="NZ_BSOZ01000068.1"/>
</dbReference>
<feature type="repeat" description="ANK" evidence="1">
    <location>
        <begin position="190"/>
        <end position="222"/>
    </location>
</feature>
<keyword evidence="1" id="KW-0040">ANK repeat</keyword>
<evidence type="ECO:0000256" key="1">
    <source>
        <dbReference type="PROSITE-ProRule" id="PRU00023"/>
    </source>
</evidence>
<evidence type="ECO:0008006" key="5">
    <source>
        <dbReference type="Google" id="ProtNLM"/>
    </source>
</evidence>
<evidence type="ECO:0000256" key="2">
    <source>
        <dbReference type="SAM" id="SignalP"/>
    </source>
</evidence>
<proteinExistence type="predicted"/>